<dbReference type="Gene3D" id="1.20.120.330">
    <property type="entry name" value="Nucleotidyltransferases domain 2"/>
    <property type="match status" value="1"/>
</dbReference>
<reference evidence="2" key="1">
    <citation type="journal article" date="2015" name="Nature">
        <title>Complex archaea that bridge the gap between prokaryotes and eukaryotes.</title>
        <authorList>
            <person name="Spang A."/>
            <person name="Saw J.H."/>
            <person name="Jorgensen S.L."/>
            <person name="Zaremba-Niedzwiedzka K."/>
            <person name="Martijn J."/>
            <person name="Lind A.E."/>
            <person name="van Eijk R."/>
            <person name="Schleper C."/>
            <person name="Guy L."/>
            <person name="Ettema T.J."/>
        </authorList>
    </citation>
    <scope>NUCLEOTIDE SEQUENCE</scope>
</reference>
<dbReference type="SMART" id="SM00748">
    <property type="entry name" value="HEPN"/>
    <property type="match status" value="1"/>
</dbReference>
<evidence type="ECO:0000313" key="2">
    <source>
        <dbReference type="EMBL" id="KKM66034.1"/>
    </source>
</evidence>
<dbReference type="AlphaFoldDB" id="A0A0F9J894"/>
<proteinExistence type="predicted"/>
<dbReference type="EMBL" id="LAZR01010613">
    <property type="protein sequence ID" value="KKM66034.1"/>
    <property type="molecule type" value="Genomic_DNA"/>
</dbReference>
<organism evidence="2">
    <name type="scientific">marine sediment metagenome</name>
    <dbReference type="NCBI Taxonomy" id="412755"/>
    <lineage>
        <taxon>unclassified sequences</taxon>
        <taxon>metagenomes</taxon>
        <taxon>ecological metagenomes</taxon>
    </lineage>
</organism>
<comment type="caution">
    <text evidence="2">The sequence shown here is derived from an EMBL/GenBank/DDBJ whole genome shotgun (WGS) entry which is preliminary data.</text>
</comment>
<protein>
    <recommendedName>
        <fullName evidence="1">HEPN domain-containing protein</fullName>
    </recommendedName>
</protein>
<evidence type="ECO:0000259" key="1">
    <source>
        <dbReference type="PROSITE" id="PS50910"/>
    </source>
</evidence>
<dbReference type="PROSITE" id="PS50910">
    <property type="entry name" value="HEPN"/>
    <property type="match status" value="1"/>
</dbReference>
<dbReference type="Pfam" id="PF05168">
    <property type="entry name" value="HEPN"/>
    <property type="match status" value="1"/>
</dbReference>
<sequence length="133" mass="15452">MNKEIGKKWLKQALHDLKIAEKNIDIEGYDVAAFLAHQSVEKLLKSIFGFQGKKIPKIHYIDELGQKLGLSDDTLEDIIDLTSDYLFARYPDMSDNVPFEHYNESIAKSKIEKAKRIFKALEDKYIEEFINDK</sequence>
<name>A0A0F9J894_9ZZZZ</name>
<feature type="domain" description="HEPN" evidence="1">
    <location>
        <begin position="10"/>
        <end position="117"/>
    </location>
</feature>
<dbReference type="SUPFAM" id="SSF81593">
    <property type="entry name" value="Nucleotidyltransferase substrate binding subunit/domain"/>
    <property type="match status" value="1"/>
</dbReference>
<gene>
    <name evidence="2" type="ORF">LCGC14_1485290</name>
</gene>
<dbReference type="InterPro" id="IPR007842">
    <property type="entry name" value="HEPN_dom"/>
</dbReference>
<accession>A0A0F9J894</accession>